<dbReference type="SUPFAM" id="SSF52009">
    <property type="entry name" value="Phosphohistidine domain"/>
    <property type="match status" value="1"/>
</dbReference>
<dbReference type="RefSeq" id="WP_187254596.1">
    <property type="nucleotide sequence ID" value="NZ_CP144914.1"/>
</dbReference>
<sequence>MIVWLHEERKGHLETVGGKGLHLVDMIKAGLPVPPGFVVTTKTYQQFLEISGIKEIIRLEVEALHSGHSSIEKASGTIQRAFLSAAVPEEISREIKKAYRELGMPPVAARSSATAEDLPEMSFAGQHDTYLNLEREEDVLTSVQKCWASLWNERALSYRMERGVIQKPERLSLAVVVQKMAQAEKAGVLFTANILNNRRDQILINSSWGSGESVVAGAVNPDQFIIDKKTGHVEMRIAQKKWQISHTDGENVKEAVTEARQKEASLTKDELRALYELAGRVDDIYREPMDTEWIVGEEGLFIVQARPVTKLFPPASPWDDPEKYGLRIYLSFHRVAQGITMPFTPMGLEVQKLEMWGALKAVGIDGGTNLRHYKTAAGRIYWDITAVLKNPGRWRRLADGLAEKDPHAGQILEELLYAKQEEVEKSRAKLFLPPVFFLKTKQLFGLFRASGRRPVRSEAHCLAIAREHLLLRELKRAQAGTTAQKWQWIEETMERAMEVIIQQTMFFLPGLQAEKRLRKKCASWFGSEEEIAPLLYNLPNSVTSKMGMELLGAARTYSREGTSPREEDTLIQRFLERYGHRSNVELDVGTPTWKEDPQYIVQMIENYMKIGDDQLQEKMQGAERAQKAAEQLIEKIAAQEGRREAKKAAADIRLLRRLLGLRERPKYDFVRSLAMIREVLSEIGEELVHEGRLTSKENVFYLTKEDLFSHRHYLDLAAAERKILMEKQKEWKTIPRFMTNTGECFFEPERPGENEGLRGVPVSGGTYTGVIKVIDDPREADLQPGEILVTHSTDPSWTPLFLTAGALILETGGPGSHGGIVAREYGLPAVAGIENVSGKFRTGERVYVDGYTGKIKRVE</sequence>
<keyword evidence="1" id="KW-0175">Coiled coil</keyword>
<evidence type="ECO:0000259" key="3">
    <source>
        <dbReference type="Pfam" id="PF01326"/>
    </source>
</evidence>
<dbReference type="Proteomes" id="UP000321816">
    <property type="component" value="Chromosome"/>
</dbReference>
<organism evidence="4 5">
    <name type="scientific">Alkalicoccus halolimnae</name>
    <dbReference type="NCBI Taxonomy" id="1667239"/>
    <lineage>
        <taxon>Bacteria</taxon>
        <taxon>Bacillati</taxon>
        <taxon>Bacillota</taxon>
        <taxon>Bacilli</taxon>
        <taxon>Bacillales</taxon>
        <taxon>Bacillaceae</taxon>
        <taxon>Alkalicoccus</taxon>
    </lineage>
</organism>
<evidence type="ECO:0000313" key="5">
    <source>
        <dbReference type="Proteomes" id="UP000321816"/>
    </source>
</evidence>
<dbReference type="GO" id="GO:0005524">
    <property type="term" value="F:ATP binding"/>
    <property type="evidence" value="ECO:0007669"/>
    <property type="project" value="InterPro"/>
</dbReference>
<proteinExistence type="predicted"/>
<evidence type="ECO:0000256" key="1">
    <source>
        <dbReference type="SAM" id="Coils"/>
    </source>
</evidence>
<dbReference type="GO" id="GO:0016301">
    <property type="term" value="F:kinase activity"/>
    <property type="evidence" value="ECO:0007669"/>
    <property type="project" value="InterPro"/>
</dbReference>
<feature type="domain" description="Pyruvate phosphate dikinase AMP/ATP-binding" evidence="3">
    <location>
        <begin position="14"/>
        <end position="310"/>
    </location>
</feature>
<dbReference type="Gene3D" id="3.50.30.10">
    <property type="entry name" value="Phosphohistidine domain"/>
    <property type="match status" value="1"/>
</dbReference>
<dbReference type="PANTHER" id="PTHR43615:SF1">
    <property type="entry name" value="PPDK_N DOMAIN-CONTAINING PROTEIN"/>
    <property type="match status" value="1"/>
</dbReference>
<dbReference type="InterPro" id="IPR036637">
    <property type="entry name" value="Phosphohistidine_dom_sf"/>
</dbReference>
<protein>
    <submittedName>
        <fullName evidence="4">PEP/pyruvate-binding domain-containing protein</fullName>
    </submittedName>
</protein>
<keyword evidence="5" id="KW-1185">Reference proteome</keyword>
<dbReference type="InterPro" id="IPR051549">
    <property type="entry name" value="PEP_Utilizing_Enz"/>
</dbReference>
<dbReference type="InterPro" id="IPR013815">
    <property type="entry name" value="ATP_grasp_subdomain_1"/>
</dbReference>
<dbReference type="PANTHER" id="PTHR43615">
    <property type="entry name" value="PHOSPHOENOLPYRUVATE SYNTHASE-RELATED"/>
    <property type="match status" value="1"/>
</dbReference>
<dbReference type="SUPFAM" id="SSF56059">
    <property type="entry name" value="Glutathione synthetase ATP-binding domain-like"/>
    <property type="match status" value="1"/>
</dbReference>
<dbReference type="Gene3D" id="3.30.1490.20">
    <property type="entry name" value="ATP-grasp fold, A domain"/>
    <property type="match status" value="1"/>
</dbReference>
<dbReference type="Pfam" id="PF01326">
    <property type="entry name" value="PPDK_N"/>
    <property type="match status" value="1"/>
</dbReference>
<evidence type="ECO:0000259" key="2">
    <source>
        <dbReference type="Pfam" id="PF00391"/>
    </source>
</evidence>
<gene>
    <name evidence="4" type="ORF">FTX54_001605</name>
</gene>
<dbReference type="AlphaFoldDB" id="A0AAJ8N2D2"/>
<feature type="domain" description="PEP-utilising enzyme mobile" evidence="2">
    <location>
        <begin position="783"/>
        <end position="853"/>
    </location>
</feature>
<evidence type="ECO:0000313" key="4">
    <source>
        <dbReference type="EMBL" id="WWD80290.1"/>
    </source>
</evidence>
<name>A0AAJ8N2D2_9BACI</name>
<dbReference type="InterPro" id="IPR008279">
    <property type="entry name" value="PEP-util_enz_mobile_dom"/>
</dbReference>
<feature type="coiled-coil region" evidence="1">
    <location>
        <begin position="612"/>
        <end position="649"/>
    </location>
</feature>
<dbReference type="KEGG" id="ahal:FTX54_001605"/>
<dbReference type="EMBL" id="CP144914">
    <property type="protein sequence ID" value="WWD80290.1"/>
    <property type="molecule type" value="Genomic_DNA"/>
</dbReference>
<accession>A0AAJ8N2D2</accession>
<reference evidence="4 5" key="1">
    <citation type="submission" date="2024-01" db="EMBL/GenBank/DDBJ databases">
        <title>Complete Genome Sequence of Alkalicoccus halolimnae BZ-SZ-XJ29T, a Moderately Halophilic Bacterium Isolated from a Salt Lake.</title>
        <authorList>
            <person name="Zhao B."/>
        </authorList>
    </citation>
    <scope>NUCLEOTIDE SEQUENCE [LARGE SCALE GENOMIC DNA]</scope>
    <source>
        <strain evidence="4 5">BZ-SZ-XJ29</strain>
    </source>
</reference>
<dbReference type="Pfam" id="PF00391">
    <property type="entry name" value="PEP-utilizers"/>
    <property type="match status" value="1"/>
</dbReference>
<dbReference type="InterPro" id="IPR002192">
    <property type="entry name" value="PPDK_AMP/ATP-bd"/>
</dbReference>
<dbReference type="Gene3D" id="3.30.470.20">
    <property type="entry name" value="ATP-grasp fold, B domain"/>
    <property type="match status" value="1"/>
</dbReference>